<evidence type="ECO:0000313" key="3">
    <source>
        <dbReference type="EMBL" id="OEV32966.1"/>
    </source>
</evidence>
<organism evidence="3 4">
    <name type="scientific">Kitasatospora aureofaciens</name>
    <name type="common">Streptomyces aureofaciens</name>
    <dbReference type="NCBI Taxonomy" id="1894"/>
    <lineage>
        <taxon>Bacteria</taxon>
        <taxon>Bacillati</taxon>
        <taxon>Actinomycetota</taxon>
        <taxon>Actinomycetes</taxon>
        <taxon>Kitasatosporales</taxon>
        <taxon>Streptomycetaceae</taxon>
        <taxon>Kitasatospora</taxon>
    </lineage>
</organism>
<keyword evidence="4" id="KW-1185">Reference proteome</keyword>
<reference evidence="3" key="3">
    <citation type="submission" date="2016-08" db="EMBL/GenBank/DDBJ databases">
        <title>Sequencing, Assembly and Comparative Genomics of S. aureofaciens ATCC 10762.</title>
        <authorList>
            <person name="Gradnigo J.S."/>
            <person name="Johnson N."/>
            <person name="Somerville G.A."/>
        </authorList>
    </citation>
    <scope>NUCLEOTIDE SEQUENCE [LARGE SCALE GENOMIC DNA]</scope>
    <source>
        <strain evidence="3">ATCC 10762</strain>
    </source>
</reference>
<feature type="transmembrane region" description="Helical" evidence="1">
    <location>
        <begin position="42"/>
        <end position="59"/>
    </location>
</feature>
<dbReference type="EMBL" id="BMUB01000001">
    <property type="protein sequence ID" value="GGU54884.1"/>
    <property type="molecule type" value="Genomic_DNA"/>
</dbReference>
<name>A0A1E7MWZ2_KITAU</name>
<evidence type="ECO:0000313" key="4">
    <source>
        <dbReference type="Proteomes" id="UP000037395"/>
    </source>
</evidence>
<keyword evidence="1" id="KW-0812">Transmembrane</keyword>
<gene>
    <name evidence="2" type="ORF">GCM10010502_01290</name>
    <name evidence="3" type="ORF">HS99_0013885</name>
</gene>
<dbReference type="KEGG" id="kau:B6264_22915"/>
<reference evidence="3 4" key="2">
    <citation type="submission" date="2014-07" db="EMBL/GenBank/DDBJ databases">
        <authorList>
            <person name="Zhang J.E."/>
            <person name="Yang H."/>
            <person name="Guo J."/>
            <person name="Deng Z."/>
            <person name="Luo H."/>
            <person name="Luo M."/>
            <person name="Zhao B."/>
        </authorList>
    </citation>
    <scope>NUCLEOTIDE SEQUENCE [LARGE SCALE GENOMIC DNA]</scope>
    <source>
        <strain evidence="3">ATCC 10762</strain>
        <strain evidence="4">ATCC 10762 / DSM 40127 / CCM 3239 / JCM 4008 / LMG 5968 / NBRC 12843 / NCIMB 8234 / A-377</strain>
    </source>
</reference>
<feature type="transmembrane region" description="Helical" evidence="1">
    <location>
        <begin position="6"/>
        <end position="22"/>
    </location>
</feature>
<sequence>MTHDMAPPLLAVAVLLLIIKLARQRRNGKPLPLVPRSVPARVTGVAVLALVVVSGVAGGQPWDASLVPAVSLGGLAGAFVDLRHR</sequence>
<dbReference type="AlphaFoldDB" id="A0A1E7MWZ2"/>
<dbReference type="GeneID" id="97483326"/>
<accession>A0A1E7MWZ2</accession>
<reference evidence="2" key="1">
    <citation type="journal article" date="2014" name="Int. J. Syst. Evol. Microbiol.">
        <title>Complete genome sequence of Corynebacterium casei LMG S-19264T (=DSM 44701T), isolated from a smear-ripened cheese.</title>
        <authorList>
            <consortium name="US DOE Joint Genome Institute (JGI-PGF)"/>
            <person name="Walter F."/>
            <person name="Albersmeier A."/>
            <person name="Kalinowski J."/>
            <person name="Ruckert C."/>
        </authorList>
    </citation>
    <scope>NUCLEOTIDE SEQUENCE</scope>
    <source>
        <strain evidence="2">JCM 4434</strain>
    </source>
</reference>
<dbReference type="EMBL" id="JPRF03000076">
    <property type="protein sequence ID" value="OEV32966.1"/>
    <property type="molecule type" value="Genomic_DNA"/>
</dbReference>
<dbReference type="RefSeq" id="WP_030279941.1">
    <property type="nucleotide sequence ID" value="NZ_BMUB01000001.1"/>
</dbReference>
<evidence type="ECO:0000256" key="1">
    <source>
        <dbReference type="SAM" id="Phobius"/>
    </source>
</evidence>
<dbReference type="Proteomes" id="UP000037395">
    <property type="component" value="Unassembled WGS sequence"/>
</dbReference>
<protein>
    <submittedName>
        <fullName evidence="3">Uncharacterized protein</fullName>
    </submittedName>
</protein>
<keyword evidence="1" id="KW-1133">Transmembrane helix</keyword>
<evidence type="ECO:0000313" key="2">
    <source>
        <dbReference type="EMBL" id="GGU54884.1"/>
    </source>
</evidence>
<accession>A0A8H9HB97</accession>
<reference evidence="4" key="4">
    <citation type="submission" date="2016-08" db="EMBL/GenBank/DDBJ databases">
        <title>Sequencing, assembly and comparative genomics of S. aureofaciens ATCC 10762.</title>
        <authorList>
            <person name="Gradnigo J.S."/>
            <person name="Johnson N."/>
            <person name="Somerville G.A."/>
        </authorList>
    </citation>
    <scope>NUCLEOTIDE SEQUENCE [LARGE SCALE GENOMIC DNA]</scope>
    <source>
        <strain evidence="4">ATCC 10762 / DSM 40127 / CCM 3239 / JCM 4008 / LMG 5968 / NBRC 12843 / NCIMB 8234 / A-377</strain>
    </source>
</reference>
<comment type="caution">
    <text evidence="3">The sequence shown here is derived from an EMBL/GenBank/DDBJ whole genome shotgun (WGS) entry which is preliminary data.</text>
</comment>
<reference evidence="2" key="5">
    <citation type="submission" date="2020-09" db="EMBL/GenBank/DDBJ databases">
        <authorList>
            <person name="Sun Q."/>
            <person name="Ohkuma M."/>
        </authorList>
    </citation>
    <scope>NUCLEOTIDE SEQUENCE</scope>
    <source>
        <strain evidence="2">JCM 4434</strain>
    </source>
</reference>
<keyword evidence="1" id="KW-0472">Membrane</keyword>
<dbReference type="Proteomes" id="UP000610124">
    <property type="component" value="Unassembled WGS sequence"/>
</dbReference>
<proteinExistence type="predicted"/>